<evidence type="ECO:0000313" key="1">
    <source>
        <dbReference type="EMBL" id="KAB1155938.1"/>
    </source>
</evidence>
<dbReference type="RefSeq" id="WP_150900227.1">
    <property type="nucleotide sequence ID" value="NZ_WAAU01000021.1"/>
</dbReference>
<organism evidence="1 2">
    <name type="scientific">Tenacibaculum aiptasiae</name>
    <dbReference type="NCBI Taxonomy" id="426481"/>
    <lineage>
        <taxon>Bacteria</taxon>
        <taxon>Pseudomonadati</taxon>
        <taxon>Bacteroidota</taxon>
        <taxon>Flavobacteriia</taxon>
        <taxon>Flavobacteriales</taxon>
        <taxon>Flavobacteriaceae</taxon>
        <taxon>Tenacibaculum</taxon>
    </lineage>
</organism>
<proteinExistence type="predicted"/>
<gene>
    <name evidence="1" type="ORF">F7018_11555</name>
</gene>
<dbReference type="PROSITE" id="PS51257">
    <property type="entry name" value="PROKAR_LIPOPROTEIN"/>
    <property type="match status" value="1"/>
</dbReference>
<reference evidence="1 2" key="1">
    <citation type="submission" date="2019-09" db="EMBL/GenBank/DDBJ databases">
        <authorList>
            <person name="Cao W.R."/>
        </authorList>
    </citation>
    <scope>NUCLEOTIDE SEQUENCE [LARGE SCALE GENOMIC DNA]</scope>
    <source>
        <strain evidence="2">a4</strain>
    </source>
</reference>
<dbReference type="EMBL" id="WAAU01000021">
    <property type="protein sequence ID" value="KAB1155938.1"/>
    <property type="molecule type" value="Genomic_DNA"/>
</dbReference>
<comment type="caution">
    <text evidence="1">The sequence shown here is derived from an EMBL/GenBank/DDBJ whole genome shotgun (WGS) entry which is preliminary data.</text>
</comment>
<accession>A0A7J5AER9</accession>
<protein>
    <submittedName>
        <fullName evidence="1">Uncharacterized protein</fullName>
    </submittedName>
</protein>
<dbReference type="AlphaFoldDB" id="A0A7J5AER9"/>
<evidence type="ECO:0000313" key="2">
    <source>
        <dbReference type="Proteomes" id="UP000467305"/>
    </source>
</evidence>
<keyword evidence="2" id="KW-1185">Reference proteome</keyword>
<sequence>MKYKKLFIGILISFVLTSCDCWLTIDGKVIDSDTKEPIEKVKLEFLNVRSTEIINSTVSSEEVNRIFSTDSIGLFVMSSDN</sequence>
<dbReference type="OrthoDB" id="1447782at2"/>
<name>A0A7J5AER9_9FLAO</name>
<dbReference type="Proteomes" id="UP000467305">
    <property type="component" value="Unassembled WGS sequence"/>
</dbReference>